<dbReference type="RefSeq" id="WP_095072660.1">
    <property type="nucleotide sequence ID" value="NZ_LT899436.1"/>
</dbReference>
<gene>
    <name evidence="2" type="ORF">TJEJU_2568</name>
</gene>
<feature type="transmembrane region" description="Helical" evidence="1">
    <location>
        <begin position="20"/>
        <end position="43"/>
    </location>
</feature>
<keyword evidence="1" id="KW-0812">Transmembrane</keyword>
<sequence length="267" mass="31136">MSTSGIEENEISQPGCLNTFLILIVLLVFIGSLMVYAIFPYFAFFEGDNSSSEKITLSIVSFFALVINLFSIQGMSIINGGQIPEIETYIKKNSTKPLVSWTYNQKEWLIFFKERHKKNIRNSSFFLAGYLLLWTIIYYANEFSPVALLLFSLISIYIILVFRFFAYKTQIKRWQDILSSTQRNIEIYKEAILIDKTYTTPISGYYTRLLDVQIVHKNKQSFIEFTINIFAGKNPRHNIHTRTFLIPEGKLDEATRICSQFTLHERY</sequence>
<keyword evidence="1" id="KW-1133">Transmembrane helix</keyword>
<name>A0A238UAP5_9FLAO</name>
<dbReference type="EMBL" id="LT899436">
    <property type="protein sequence ID" value="SNR16251.1"/>
    <property type="molecule type" value="Genomic_DNA"/>
</dbReference>
<feature type="transmembrane region" description="Helical" evidence="1">
    <location>
        <begin position="146"/>
        <end position="166"/>
    </location>
</feature>
<evidence type="ECO:0000313" key="2">
    <source>
        <dbReference type="EMBL" id="SNR16251.1"/>
    </source>
</evidence>
<reference evidence="2 3" key="1">
    <citation type="submission" date="2017-07" db="EMBL/GenBank/DDBJ databases">
        <authorList>
            <person name="Sun Z.S."/>
            <person name="Albrecht U."/>
            <person name="Echele G."/>
            <person name="Lee C.C."/>
        </authorList>
    </citation>
    <scope>NUCLEOTIDE SEQUENCE [LARGE SCALE GENOMIC DNA]</scope>
    <source>
        <strain evidence="3">type strain: KCTC 22618</strain>
    </source>
</reference>
<feature type="transmembrane region" description="Helical" evidence="1">
    <location>
        <begin position="55"/>
        <end position="72"/>
    </location>
</feature>
<dbReference type="KEGG" id="tje:TJEJU_2568"/>
<dbReference type="OrthoDB" id="9831683at2"/>
<accession>A0A238UAP5</accession>
<evidence type="ECO:0000256" key="1">
    <source>
        <dbReference type="SAM" id="Phobius"/>
    </source>
</evidence>
<protein>
    <submittedName>
        <fullName evidence="2">Uncharacterized protein</fullName>
    </submittedName>
</protein>
<keyword evidence="1" id="KW-0472">Membrane</keyword>
<dbReference type="AlphaFoldDB" id="A0A238UAP5"/>
<organism evidence="2 3">
    <name type="scientific">Tenacibaculum jejuense</name>
    <dbReference type="NCBI Taxonomy" id="584609"/>
    <lineage>
        <taxon>Bacteria</taxon>
        <taxon>Pseudomonadati</taxon>
        <taxon>Bacteroidota</taxon>
        <taxon>Flavobacteriia</taxon>
        <taxon>Flavobacteriales</taxon>
        <taxon>Flavobacteriaceae</taxon>
        <taxon>Tenacibaculum</taxon>
    </lineage>
</organism>
<keyword evidence="3" id="KW-1185">Reference proteome</keyword>
<dbReference type="Proteomes" id="UP000215214">
    <property type="component" value="Chromosome TJEJU"/>
</dbReference>
<feature type="transmembrane region" description="Helical" evidence="1">
    <location>
        <begin position="123"/>
        <end position="140"/>
    </location>
</feature>
<evidence type="ECO:0000313" key="3">
    <source>
        <dbReference type="Proteomes" id="UP000215214"/>
    </source>
</evidence>
<proteinExistence type="predicted"/>